<evidence type="ECO:0000256" key="1">
    <source>
        <dbReference type="ARBA" id="ARBA00004370"/>
    </source>
</evidence>
<gene>
    <name evidence="9" type="ORF">H9Q13_04890</name>
</gene>
<keyword evidence="2" id="KW-0812">Transmembrane</keyword>
<keyword evidence="3 7" id="KW-0732">Signal</keyword>
<dbReference type="PROSITE" id="PS51257">
    <property type="entry name" value="PROKAR_LIPOPROTEIN"/>
    <property type="match status" value="1"/>
</dbReference>
<dbReference type="Proteomes" id="UP000625551">
    <property type="component" value="Unassembled WGS sequence"/>
</dbReference>
<dbReference type="PANTHER" id="PTHR12815:SF47">
    <property type="entry name" value="TRANSLOCATION AND ASSEMBLY MODULE SUBUNIT TAMA"/>
    <property type="match status" value="1"/>
</dbReference>
<sequence length="788" mass="89608">MTSVLRYTLYVPIALFCCLLQACSSTKTVPDGDALFAGYSVKVDDKNDSSKRGKLLQTELSATVQPQPNASILGMRPKLWIYNAFYTEKEKGLKNWIQNKLGEPPVLLSEVDTSSINEVMHARLHNRGYYKNNVQSDTTIKKKMATIQWTATVTEPYRIRKIEYTLNDSLPVHAELRATQPNSVIKAGDPYDLEKMIAERARIDQVLKNRGYYYFSPDMLIFSADSTIGNRQVDVLLRLKQDIPIHALKPYKIDDIFINANFTLNDSLSVSDTLRFEAYNYIPNENYVRARHVVKGMFIMRDSLYSRRNHLLTVNRLSGLSAYKFVNLQYEQDTLRPQTLDAFIYMTPALKKSLRAEAQMVSKSNNLAGPGVTVSFRNRNAFKGSEMLTLDLTGRFENQVGGRRSTTEGESEEENPAGLNSYELGAQATLTFPRLVSPFNLPNLRSAFVPKTRISLGYNYLNRVQFFQMNSMNASYAYNWRPKQTVTHDLTPINLQYVRLGSQTEAFEELLRENTFLRRSFEEQFIIGSIYQFTYSMLSLERKKHQFFSQATLDVSGNTVNALQSLLGSDKRDDDAEPPVPARTIIGQPYSQYTRIDNDFRYYLNFSEKSQLATRLIAGVGFPYGNSTTLPYVKQFSIGGPNSIRAFRARSIGPGTYNVSNQAFAFFDQTGDIKLEANVEYRFPIFGFFRGALFLDAGNIWLLEETYTDTGELEKPKFEAGNLLQELAVGTGFGLRVDVEFFVIRFDFGIPVRVPYLPEGERNVLSDFKFGFTGENSMVLNIAIGYPF</sequence>
<reference evidence="9 10" key="1">
    <citation type="submission" date="2020-09" db="EMBL/GenBank/DDBJ databases">
        <title>Genome sequencing and assembly of Pontibacter sp.</title>
        <authorList>
            <person name="Chhetri G."/>
        </authorList>
    </citation>
    <scope>NUCLEOTIDE SEQUENCE [LARGE SCALE GENOMIC DNA]</scope>
    <source>
        <strain evidence="9 10">JH31</strain>
    </source>
</reference>
<keyword evidence="10" id="KW-1185">Reference proteome</keyword>
<keyword evidence="4" id="KW-0472">Membrane</keyword>
<dbReference type="RefSeq" id="WP_191182591.1">
    <property type="nucleotide sequence ID" value="NZ_JACXAJ010000001.1"/>
</dbReference>
<comment type="caution">
    <text evidence="9">The sequence shown here is derived from an EMBL/GenBank/DDBJ whole genome shotgun (WGS) entry which is preliminary data.</text>
</comment>
<dbReference type="InterPro" id="IPR039910">
    <property type="entry name" value="D15-like"/>
</dbReference>
<keyword evidence="5" id="KW-0998">Cell outer membrane</keyword>
<dbReference type="PANTHER" id="PTHR12815">
    <property type="entry name" value="SORTING AND ASSEMBLY MACHINERY SAMM50 PROTEIN FAMILY MEMBER"/>
    <property type="match status" value="1"/>
</dbReference>
<evidence type="ECO:0000313" key="10">
    <source>
        <dbReference type="Proteomes" id="UP000625551"/>
    </source>
</evidence>
<feature type="chain" id="PRO_5045400429" evidence="7">
    <location>
        <begin position="23"/>
        <end position="788"/>
    </location>
</feature>
<proteinExistence type="predicted"/>
<evidence type="ECO:0000313" key="9">
    <source>
        <dbReference type="EMBL" id="MBD1396492.1"/>
    </source>
</evidence>
<dbReference type="Pfam" id="PF01103">
    <property type="entry name" value="Omp85"/>
    <property type="match status" value="1"/>
</dbReference>
<comment type="subcellular location">
    <subcellularLocation>
        <location evidence="1">Membrane</location>
    </subcellularLocation>
</comment>
<dbReference type="EMBL" id="JACXAJ010000001">
    <property type="protein sequence ID" value="MBD1396492.1"/>
    <property type="molecule type" value="Genomic_DNA"/>
</dbReference>
<evidence type="ECO:0000256" key="4">
    <source>
        <dbReference type="ARBA" id="ARBA00023136"/>
    </source>
</evidence>
<feature type="region of interest" description="Disordered" evidence="6">
    <location>
        <begin position="399"/>
        <end position="418"/>
    </location>
</feature>
<dbReference type="InterPro" id="IPR000184">
    <property type="entry name" value="Bac_surfAg_D15"/>
</dbReference>
<protein>
    <submittedName>
        <fullName evidence="9">BamA/TamA family outer membrane protein</fullName>
    </submittedName>
</protein>
<accession>A0ABR7XDZ6</accession>
<feature type="signal peptide" evidence="7">
    <location>
        <begin position="1"/>
        <end position="22"/>
    </location>
</feature>
<evidence type="ECO:0000256" key="7">
    <source>
        <dbReference type="SAM" id="SignalP"/>
    </source>
</evidence>
<evidence type="ECO:0000256" key="6">
    <source>
        <dbReference type="SAM" id="MobiDB-lite"/>
    </source>
</evidence>
<evidence type="ECO:0000256" key="2">
    <source>
        <dbReference type="ARBA" id="ARBA00022692"/>
    </source>
</evidence>
<evidence type="ECO:0000256" key="3">
    <source>
        <dbReference type="ARBA" id="ARBA00022729"/>
    </source>
</evidence>
<organism evidence="9 10">
    <name type="scientific">Pontibacter aquaedesilientis</name>
    <dbReference type="NCBI Taxonomy" id="2766980"/>
    <lineage>
        <taxon>Bacteria</taxon>
        <taxon>Pseudomonadati</taxon>
        <taxon>Bacteroidota</taxon>
        <taxon>Cytophagia</taxon>
        <taxon>Cytophagales</taxon>
        <taxon>Hymenobacteraceae</taxon>
        <taxon>Pontibacter</taxon>
    </lineage>
</organism>
<dbReference type="Gene3D" id="2.40.160.50">
    <property type="entry name" value="membrane protein fhac: a member of the omp85/tpsb transporter family"/>
    <property type="match status" value="1"/>
</dbReference>
<evidence type="ECO:0000259" key="8">
    <source>
        <dbReference type="Pfam" id="PF01103"/>
    </source>
</evidence>
<evidence type="ECO:0000256" key="5">
    <source>
        <dbReference type="ARBA" id="ARBA00023237"/>
    </source>
</evidence>
<name>A0ABR7XDZ6_9BACT</name>
<feature type="domain" description="Bacterial surface antigen (D15)" evidence="8">
    <location>
        <begin position="591"/>
        <end position="755"/>
    </location>
</feature>